<dbReference type="EMBL" id="GG662702">
    <property type="protein sequence ID" value="EAR95845.2"/>
    <property type="molecule type" value="Genomic_DNA"/>
</dbReference>
<evidence type="ECO:0000256" key="1">
    <source>
        <dbReference type="SAM" id="Phobius"/>
    </source>
</evidence>
<dbReference type="HOGENOM" id="CLU_3280784_0_0_1"/>
<dbReference type="InParanoid" id="Q23H02"/>
<sequence>MFVLYIVFNLIIFSSSSVGFLLWRPPVHPQEQQPFTGMTQSTSYYSEKSTKAWFQMKLNDSTKPAAEKLQHQPQQPQY</sequence>
<evidence type="ECO:0000313" key="2">
    <source>
        <dbReference type="EMBL" id="EAR95845.2"/>
    </source>
</evidence>
<keyword evidence="1" id="KW-0472">Membrane</keyword>
<gene>
    <name evidence="2" type="ORF">TTHERM_00881360</name>
</gene>
<dbReference type="GeneID" id="7829629"/>
<evidence type="ECO:0000313" key="3">
    <source>
        <dbReference type="Proteomes" id="UP000009168"/>
    </source>
</evidence>
<keyword evidence="1" id="KW-1133">Transmembrane helix</keyword>
<dbReference type="KEGG" id="tet:TTHERM_00881360"/>
<name>Q23H02_TETTS</name>
<keyword evidence="1 2" id="KW-0812">Transmembrane</keyword>
<keyword evidence="3" id="KW-1185">Reference proteome</keyword>
<feature type="transmembrane region" description="Helical" evidence="1">
    <location>
        <begin position="6"/>
        <end position="23"/>
    </location>
</feature>
<dbReference type="RefSeq" id="XP_001016090.2">
    <property type="nucleotide sequence ID" value="XM_001016090.2"/>
</dbReference>
<dbReference type="Proteomes" id="UP000009168">
    <property type="component" value="Unassembled WGS sequence"/>
</dbReference>
<proteinExistence type="predicted"/>
<protein>
    <submittedName>
        <fullName evidence="2">Transmembrane protein, putative</fullName>
    </submittedName>
</protein>
<reference evidence="3" key="1">
    <citation type="journal article" date="2006" name="PLoS Biol.">
        <title>Macronuclear genome sequence of the ciliate Tetrahymena thermophila, a model eukaryote.</title>
        <authorList>
            <person name="Eisen J.A."/>
            <person name="Coyne R.S."/>
            <person name="Wu M."/>
            <person name="Wu D."/>
            <person name="Thiagarajan M."/>
            <person name="Wortman J.R."/>
            <person name="Badger J.H."/>
            <person name="Ren Q."/>
            <person name="Amedeo P."/>
            <person name="Jones K.M."/>
            <person name="Tallon L.J."/>
            <person name="Delcher A.L."/>
            <person name="Salzberg S.L."/>
            <person name="Silva J.C."/>
            <person name="Haas B.J."/>
            <person name="Majoros W.H."/>
            <person name="Farzad M."/>
            <person name="Carlton J.M."/>
            <person name="Smith R.K. Jr."/>
            <person name="Garg J."/>
            <person name="Pearlman R.E."/>
            <person name="Karrer K.M."/>
            <person name="Sun L."/>
            <person name="Manning G."/>
            <person name="Elde N.C."/>
            <person name="Turkewitz A.P."/>
            <person name="Asai D.J."/>
            <person name="Wilkes D.E."/>
            <person name="Wang Y."/>
            <person name="Cai H."/>
            <person name="Collins K."/>
            <person name="Stewart B.A."/>
            <person name="Lee S.R."/>
            <person name="Wilamowska K."/>
            <person name="Weinberg Z."/>
            <person name="Ruzzo W.L."/>
            <person name="Wloga D."/>
            <person name="Gaertig J."/>
            <person name="Frankel J."/>
            <person name="Tsao C.-C."/>
            <person name="Gorovsky M.A."/>
            <person name="Keeling P.J."/>
            <person name="Waller R.F."/>
            <person name="Patron N.J."/>
            <person name="Cherry J.M."/>
            <person name="Stover N.A."/>
            <person name="Krieger C.J."/>
            <person name="del Toro C."/>
            <person name="Ryder H.F."/>
            <person name="Williamson S.C."/>
            <person name="Barbeau R.A."/>
            <person name="Hamilton E.P."/>
            <person name="Orias E."/>
        </authorList>
    </citation>
    <scope>NUCLEOTIDE SEQUENCE [LARGE SCALE GENOMIC DNA]</scope>
    <source>
        <strain evidence="3">SB210</strain>
    </source>
</reference>
<accession>Q23H02</accession>
<organism evidence="2 3">
    <name type="scientific">Tetrahymena thermophila (strain SB210)</name>
    <dbReference type="NCBI Taxonomy" id="312017"/>
    <lineage>
        <taxon>Eukaryota</taxon>
        <taxon>Sar</taxon>
        <taxon>Alveolata</taxon>
        <taxon>Ciliophora</taxon>
        <taxon>Intramacronucleata</taxon>
        <taxon>Oligohymenophorea</taxon>
        <taxon>Hymenostomatida</taxon>
        <taxon>Tetrahymenina</taxon>
        <taxon>Tetrahymenidae</taxon>
        <taxon>Tetrahymena</taxon>
    </lineage>
</organism>
<dbReference type="AlphaFoldDB" id="Q23H02"/>